<reference evidence="2" key="1">
    <citation type="submission" date="2023-06" db="EMBL/GenBank/DDBJ databases">
        <title>Genome-scale phylogeny and comparative genomics of the fungal order Sordariales.</title>
        <authorList>
            <consortium name="Lawrence Berkeley National Laboratory"/>
            <person name="Hensen N."/>
            <person name="Bonometti L."/>
            <person name="Westerberg I."/>
            <person name="Brannstrom I.O."/>
            <person name="Guillou S."/>
            <person name="Cros-Aarteil S."/>
            <person name="Calhoun S."/>
            <person name="Haridas S."/>
            <person name="Kuo A."/>
            <person name="Mondo S."/>
            <person name="Pangilinan J."/>
            <person name="Riley R."/>
            <person name="LaButti K."/>
            <person name="Andreopoulos B."/>
            <person name="Lipzen A."/>
            <person name="Chen C."/>
            <person name="Yanf M."/>
            <person name="Daum C."/>
            <person name="Ng V."/>
            <person name="Clum A."/>
            <person name="Steindorff A."/>
            <person name="Ohm R."/>
            <person name="Martin F."/>
            <person name="Silar P."/>
            <person name="Natvig D."/>
            <person name="Lalanne C."/>
            <person name="Gautier V."/>
            <person name="Ament-velasquez S.L."/>
            <person name="Kruys A."/>
            <person name="Hutchinson M.I."/>
            <person name="Powell A.J."/>
            <person name="Barry K."/>
            <person name="Miller A.N."/>
            <person name="Grigoriev I.V."/>
            <person name="Debuchy R."/>
            <person name="Gladieux P."/>
            <person name="Thoren M.H."/>
            <person name="Johannesson H."/>
        </authorList>
    </citation>
    <scope>NUCLEOTIDE SEQUENCE</scope>
    <source>
        <strain evidence="2">SMH3187-1</strain>
    </source>
</reference>
<name>A0AA40F768_9PEZI</name>
<accession>A0AA40F768</accession>
<dbReference type="EMBL" id="JAUKUD010000002">
    <property type="protein sequence ID" value="KAK0752321.1"/>
    <property type="molecule type" value="Genomic_DNA"/>
</dbReference>
<organism evidence="2 3">
    <name type="scientific">Schizothecium vesticola</name>
    <dbReference type="NCBI Taxonomy" id="314040"/>
    <lineage>
        <taxon>Eukaryota</taxon>
        <taxon>Fungi</taxon>
        <taxon>Dikarya</taxon>
        <taxon>Ascomycota</taxon>
        <taxon>Pezizomycotina</taxon>
        <taxon>Sordariomycetes</taxon>
        <taxon>Sordariomycetidae</taxon>
        <taxon>Sordariales</taxon>
        <taxon>Schizotheciaceae</taxon>
        <taxon>Schizothecium</taxon>
    </lineage>
</organism>
<evidence type="ECO:0000313" key="2">
    <source>
        <dbReference type="EMBL" id="KAK0752321.1"/>
    </source>
</evidence>
<feature type="region of interest" description="Disordered" evidence="1">
    <location>
        <begin position="63"/>
        <end position="83"/>
    </location>
</feature>
<evidence type="ECO:0000256" key="1">
    <source>
        <dbReference type="SAM" id="MobiDB-lite"/>
    </source>
</evidence>
<keyword evidence="3" id="KW-1185">Reference proteome</keyword>
<gene>
    <name evidence="2" type="ORF">B0T18DRAFT_404573</name>
</gene>
<sequence>MALLNPEQMEVTFIHIPTDGYDRNTKQHVRSLLPRHYGYAQGREQLLPVRPVARKLCDAQRNTRLERGLDHPGRPTRGDEAPVASRSPSRLWILSFEAEREVNDIHHAPLLGFARHLPLARPFPPKIELRMVDVVRKIRRIHSTRWRLRRSRRQPLRHPDLAKTRIRAYTRALLALFWNDRSRVDRTSVFVFVGYLNHDIGPLHLVNLMPLDESPQNPQLTVVALRGPITCGISHISRTRTFLSCGFCMQVLRGSHSLAPTEQTRGWRTRESRPTSRWNFQRSIQEHQPT</sequence>
<proteinExistence type="predicted"/>
<dbReference type="Proteomes" id="UP001172155">
    <property type="component" value="Unassembled WGS sequence"/>
</dbReference>
<protein>
    <submittedName>
        <fullName evidence="2">Uncharacterized protein</fullName>
    </submittedName>
</protein>
<dbReference type="AlphaFoldDB" id="A0AA40F768"/>
<comment type="caution">
    <text evidence="2">The sequence shown here is derived from an EMBL/GenBank/DDBJ whole genome shotgun (WGS) entry which is preliminary data.</text>
</comment>
<feature type="compositionally biased region" description="Basic and acidic residues" evidence="1">
    <location>
        <begin position="63"/>
        <end position="80"/>
    </location>
</feature>
<evidence type="ECO:0000313" key="3">
    <source>
        <dbReference type="Proteomes" id="UP001172155"/>
    </source>
</evidence>